<sequence length="76" mass="8357">MKSYSFLREAVPGTLRSRGGLSKIQGTTERGPQSAPRLSREQQEKMSNLLSPLPLQDALREVELCGQELCPGEEIG</sequence>
<organism evidence="2 3">
    <name type="scientific">Saguinus oedipus</name>
    <name type="common">Cotton-top tamarin</name>
    <name type="synonym">Oedipomidas oedipus</name>
    <dbReference type="NCBI Taxonomy" id="9490"/>
    <lineage>
        <taxon>Eukaryota</taxon>
        <taxon>Metazoa</taxon>
        <taxon>Chordata</taxon>
        <taxon>Craniata</taxon>
        <taxon>Vertebrata</taxon>
        <taxon>Euteleostomi</taxon>
        <taxon>Mammalia</taxon>
        <taxon>Eutheria</taxon>
        <taxon>Euarchontoglires</taxon>
        <taxon>Primates</taxon>
        <taxon>Haplorrhini</taxon>
        <taxon>Platyrrhini</taxon>
        <taxon>Cebidae</taxon>
        <taxon>Callitrichinae</taxon>
        <taxon>Saguinus</taxon>
    </lineage>
</organism>
<evidence type="ECO:0000313" key="2">
    <source>
        <dbReference type="EMBL" id="KAK2102113.1"/>
    </source>
</evidence>
<proteinExistence type="predicted"/>
<accession>A0ABQ9V048</accession>
<dbReference type="Proteomes" id="UP001266305">
    <property type="component" value="Unassembled WGS sequence"/>
</dbReference>
<gene>
    <name evidence="2" type="ORF">P7K49_019780</name>
</gene>
<reference evidence="2 3" key="1">
    <citation type="submission" date="2023-05" db="EMBL/GenBank/DDBJ databases">
        <title>B98-5 Cell Line De Novo Hybrid Assembly: An Optical Mapping Approach.</title>
        <authorList>
            <person name="Kananen K."/>
            <person name="Auerbach J.A."/>
            <person name="Kautto E."/>
            <person name="Blachly J.S."/>
        </authorList>
    </citation>
    <scope>NUCLEOTIDE SEQUENCE [LARGE SCALE GENOMIC DNA]</scope>
    <source>
        <strain evidence="2">B95-8</strain>
        <tissue evidence="2">Cell line</tissue>
    </source>
</reference>
<dbReference type="EMBL" id="JASSZA010000009">
    <property type="protein sequence ID" value="KAK2102113.1"/>
    <property type="molecule type" value="Genomic_DNA"/>
</dbReference>
<protein>
    <submittedName>
        <fullName evidence="2">Uncharacterized protein</fullName>
    </submittedName>
</protein>
<keyword evidence="3" id="KW-1185">Reference proteome</keyword>
<evidence type="ECO:0000313" key="3">
    <source>
        <dbReference type="Proteomes" id="UP001266305"/>
    </source>
</evidence>
<comment type="caution">
    <text evidence="2">The sequence shown here is derived from an EMBL/GenBank/DDBJ whole genome shotgun (WGS) entry which is preliminary data.</text>
</comment>
<name>A0ABQ9V048_SAGOE</name>
<feature type="region of interest" description="Disordered" evidence="1">
    <location>
        <begin position="16"/>
        <end position="46"/>
    </location>
</feature>
<evidence type="ECO:0000256" key="1">
    <source>
        <dbReference type="SAM" id="MobiDB-lite"/>
    </source>
</evidence>